<protein>
    <submittedName>
        <fullName evidence="2">Uncharacterized protein</fullName>
    </submittedName>
</protein>
<keyword evidence="1" id="KW-0472">Membrane</keyword>
<dbReference type="AlphaFoldDB" id="A0A2V3ZVF6"/>
<accession>A0A2V3ZVF6</accession>
<gene>
    <name evidence="2" type="ORF">DF185_21795</name>
</gene>
<keyword evidence="3" id="KW-1185">Reference proteome</keyword>
<keyword evidence="1" id="KW-1133">Transmembrane helix</keyword>
<reference evidence="2 3" key="1">
    <citation type="submission" date="2018-05" db="EMBL/GenBank/DDBJ databases">
        <title>Marinifilum breve JC075T sp. nov., a marine bacterium isolated from Yongle Blue Hole in the South China Sea.</title>
        <authorList>
            <person name="Fu T."/>
        </authorList>
    </citation>
    <scope>NUCLEOTIDE SEQUENCE [LARGE SCALE GENOMIC DNA]</scope>
    <source>
        <strain evidence="2 3">JC075</strain>
    </source>
</reference>
<name>A0A2V3ZVF6_9BACT</name>
<comment type="caution">
    <text evidence="2">The sequence shown here is derived from an EMBL/GenBank/DDBJ whole genome shotgun (WGS) entry which is preliminary data.</text>
</comment>
<sequence length="60" mass="6971">MKKQYLVLIFLIGFMLKFSAIIAISPVNDLYKILIYIGSFFDVIGLIVLFTREKKKNTIK</sequence>
<dbReference type="EMBL" id="QFLI01000014">
    <property type="protein sequence ID" value="PXX95728.1"/>
    <property type="molecule type" value="Genomic_DNA"/>
</dbReference>
<proteinExistence type="predicted"/>
<evidence type="ECO:0000313" key="3">
    <source>
        <dbReference type="Proteomes" id="UP000248079"/>
    </source>
</evidence>
<dbReference type="RefSeq" id="WP_110363662.1">
    <property type="nucleotide sequence ID" value="NZ_QFLI01000014.1"/>
</dbReference>
<feature type="transmembrane region" description="Helical" evidence="1">
    <location>
        <begin position="7"/>
        <end position="27"/>
    </location>
</feature>
<keyword evidence="1" id="KW-0812">Transmembrane</keyword>
<dbReference type="Proteomes" id="UP000248079">
    <property type="component" value="Unassembled WGS sequence"/>
</dbReference>
<organism evidence="2 3">
    <name type="scientific">Marinifilum breve</name>
    <dbReference type="NCBI Taxonomy" id="2184082"/>
    <lineage>
        <taxon>Bacteria</taxon>
        <taxon>Pseudomonadati</taxon>
        <taxon>Bacteroidota</taxon>
        <taxon>Bacteroidia</taxon>
        <taxon>Marinilabiliales</taxon>
        <taxon>Marinifilaceae</taxon>
    </lineage>
</organism>
<evidence type="ECO:0000313" key="2">
    <source>
        <dbReference type="EMBL" id="PXX95728.1"/>
    </source>
</evidence>
<evidence type="ECO:0000256" key="1">
    <source>
        <dbReference type="SAM" id="Phobius"/>
    </source>
</evidence>
<feature type="transmembrane region" description="Helical" evidence="1">
    <location>
        <begin position="33"/>
        <end position="51"/>
    </location>
</feature>